<accession>A0ABT6H2C9</accession>
<dbReference type="Proteomes" id="UP001218246">
    <property type="component" value="Unassembled WGS sequence"/>
</dbReference>
<organism evidence="1 2">
    <name type="scientific">Ectobacillus antri</name>
    <dbReference type="NCBI Taxonomy" id="2486280"/>
    <lineage>
        <taxon>Bacteria</taxon>
        <taxon>Bacillati</taxon>
        <taxon>Bacillota</taxon>
        <taxon>Bacilli</taxon>
        <taxon>Bacillales</taxon>
        <taxon>Bacillaceae</taxon>
        <taxon>Ectobacillus</taxon>
    </lineage>
</organism>
<protein>
    <submittedName>
        <fullName evidence="1">Uncharacterized protein</fullName>
    </submittedName>
</protein>
<dbReference type="RefSeq" id="WP_245999836.1">
    <property type="nucleotide sequence ID" value="NZ_JARRRY010000001.1"/>
</dbReference>
<gene>
    <name evidence="1" type="ORF">P6P90_02745</name>
</gene>
<comment type="caution">
    <text evidence="1">The sequence shown here is derived from an EMBL/GenBank/DDBJ whole genome shotgun (WGS) entry which is preliminary data.</text>
</comment>
<sequence>MSRESIVLAEKIVQLDLLRDQLLEQLMEMAGNEAFELLRSIQNR</sequence>
<proteinExistence type="predicted"/>
<evidence type="ECO:0000313" key="2">
    <source>
        <dbReference type="Proteomes" id="UP001218246"/>
    </source>
</evidence>
<evidence type="ECO:0000313" key="1">
    <source>
        <dbReference type="EMBL" id="MDG5752918.1"/>
    </source>
</evidence>
<reference evidence="1 2" key="1">
    <citation type="submission" date="2023-04" db="EMBL/GenBank/DDBJ databases">
        <title>Ectobacillus antri isolated from activated sludge.</title>
        <authorList>
            <person name="Yan P."/>
            <person name="Liu X."/>
        </authorList>
    </citation>
    <scope>NUCLEOTIDE SEQUENCE [LARGE SCALE GENOMIC DNA]</scope>
    <source>
        <strain evidence="1 2">C18H</strain>
    </source>
</reference>
<name>A0ABT6H2C9_9BACI</name>
<dbReference type="EMBL" id="JARULN010000001">
    <property type="protein sequence ID" value="MDG5752918.1"/>
    <property type="molecule type" value="Genomic_DNA"/>
</dbReference>
<keyword evidence="2" id="KW-1185">Reference proteome</keyword>